<reference evidence="2 3" key="1">
    <citation type="journal article" date="2018" name="PLoS Genet.">
        <title>Population sequencing reveals clonal diversity and ancestral inbreeding in the grapevine cultivar Chardonnay.</title>
        <authorList>
            <person name="Roach M.J."/>
            <person name="Johnson D.L."/>
            <person name="Bohlmann J."/>
            <person name="van Vuuren H.J."/>
            <person name="Jones S.J."/>
            <person name="Pretorius I.S."/>
            <person name="Schmidt S.A."/>
            <person name="Borneman A.R."/>
        </authorList>
    </citation>
    <scope>NUCLEOTIDE SEQUENCE [LARGE SCALE GENOMIC DNA]</scope>
    <source>
        <strain evidence="3">cv. Chardonnay</strain>
        <tissue evidence="2">Leaf</tissue>
    </source>
</reference>
<protein>
    <submittedName>
        <fullName evidence="2">Beta-amyrin synthase</fullName>
    </submittedName>
</protein>
<dbReference type="Proteomes" id="UP000288805">
    <property type="component" value="Unassembled WGS sequence"/>
</dbReference>
<accession>A0A438FSC8</accession>
<proteinExistence type="predicted"/>
<dbReference type="SUPFAM" id="SSF48239">
    <property type="entry name" value="Terpenoid cyclases/Protein prenyltransferases"/>
    <property type="match status" value="1"/>
</dbReference>
<dbReference type="AlphaFoldDB" id="A0A438FSC8"/>
<dbReference type="InterPro" id="IPR008930">
    <property type="entry name" value="Terpenoid_cyclase/PrenylTrfase"/>
</dbReference>
<dbReference type="Gene3D" id="1.50.10.20">
    <property type="match status" value="1"/>
</dbReference>
<organism evidence="2 3">
    <name type="scientific">Vitis vinifera</name>
    <name type="common">Grape</name>
    <dbReference type="NCBI Taxonomy" id="29760"/>
    <lineage>
        <taxon>Eukaryota</taxon>
        <taxon>Viridiplantae</taxon>
        <taxon>Streptophyta</taxon>
        <taxon>Embryophyta</taxon>
        <taxon>Tracheophyta</taxon>
        <taxon>Spermatophyta</taxon>
        <taxon>Magnoliopsida</taxon>
        <taxon>eudicotyledons</taxon>
        <taxon>Gunneridae</taxon>
        <taxon>Pentapetalae</taxon>
        <taxon>rosids</taxon>
        <taxon>Vitales</taxon>
        <taxon>Vitaceae</taxon>
        <taxon>Viteae</taxon>
        <taxon>Vitis</taxon>
    </lineage>
</organism>
<keyword evidence="1" id="KW-1133">Transmembrane helix</keyword>
<name>A0A438FSC8_VITVI</name>
<sequence length="170" mass="19160">MVVNSSYGGDSKVWALIAATFSADAFGLAIAVETVIIIWDPKKIVQVACRLLMHLLSLVTVIMENVLMRNQKENMLLVIVLVDHFLMRSNPQLPFMNLKGECSPMSSNHLIINYLWQEITGAFMKNCMLHYAAYRNTFPLWALAQYVSGCHYLKVVALPCRQSTCSMVQS</sequence>
<evidence type="ECO:0000313" key="2">
    <source>
        <dbReference type="EMBL" id="RVW62855.1"/>
    </source>
</evidence>
<comment type="caution">
    <text evidence="2">The sequence shown here is derived from an EMBL/GenBank/DDBJ whole genome shotgun (WGS) entry which is preliminary data.</text>
</comment>
<gene>
    <name evidence="2" type="primary">BAS_1</name>
    <name evidence="2" type="ORF">CK203_056271</name>
</gene>
<feature type="transmembrane region" description="Helical" evidence="1">
    <location>
        <begin position="13"/>
        <end position="39"/>
    </location>
</feature>
<evidence type="ECO:0000313" key="3">
    <source>
        <dbReference type="Proteomes" id="UP000288805"/>
    </source>
</evidence>
<keyword evidence="1" id="KW-0812">Transmembrane</keyword>
<evidence type="ECO:0000256" key="1">
    <source>
        <dbReference type="SAM" id="Phobius"/>
    </source>
</evidence>
<keyword evidence="1" id="KW-0472">Membrane</keyword>
<dbReference type="EMBL" id="QGNW01000758">
    <property type="protein sequence ID" value="RVW62855.1"/>
    <property type="molecule type" value="Genomic_DNA"/>
</dbReference>